<evidence type="ECO:0000256" key="1">
    <source>
        <dbReference type="SAM" id="Phobius"/>
    </source>
</evidence>
<sequence>MMDGLQQGFDFFRYVFIIIGILSVFYCVNNLGKRQKMIQKSKCTWMSYVVTGSSQTALLRKMWQQFHP</sequence>
<accession>A0AAV2BG51</accession>
<feature type="non-terminal residue" evidence="2">
    <location>
        <position position="68"/>
    </location>
</feature>
<keyword evidence="1" id="KW-0472">Membrane</keyword>
<proteinExistence type="predicted"/>
<gene>
    <name evidence="2" type="ORF">LARSCL_LOCUS18917</name>
</gene>
<keyword evidence="3" id="KW-1185">Reference proteome</keyword>
<dbReference type="AlphaFoldDB" id="A0AAV2BG51"/>
<keyword evidence="1" id="KW-0812">Transmembrane</keyword>
<protein>
    <recommendedName>
        <fullName evidence="4">ATP synthase F0 subunit 8</fullName>
    </recommendedName>
</protein>
<evidence type="ECO:0000313" key="3">
    <source>
        <dbReference type="Proteomes" id="UP001497382"/>
    </source>
</evidence>
<name>A0AAV2BG51_9ARAC</name>
<organism evidence="2 3">
    <name type="scientific">Larinioides sclopetarius</name>
    <dbReference type="NCBI Taxonomy" id="280406"/>
    <lineage>
        <taxon>Eukaryota</taxon>
        <taxon>Metazoa</taxon>
        <taxon>Ecdysozoa</taxon>
        <taxon>Arthropoda</taxon>
        <taxon>Chelicerata</taxon>
        <taxon>Arachnida</taxon>
        <taxon>Araneae</taxon>
        <taxon>Araneomorphae</taxon>
        <taxon>Entelegynae</taxon>
        <taxon>Araneoidea</taxon>
        <taxon>Araneidae</taxon>
        <taxon>Larinioides</taxon>
    </lineage>
</organism>
<evidence type="ECO:0000313" key="2">
    <source>
        <dbReference type="EMBL" id="CAL1294801.1"/>
    </source>
</evidence>
<comment type="caution">
    <text evidence="2">The sequence shown here is derived from an EMBL/GenBank/DDBJ whole genome shotgun (WGS) entry which is preliminary data.</text>
</comment>
<dbReference type="Proteomes" id="UP001497382">
    <property type="component" value="Unassembled WGS sequence"/>
</dbReference>
<dbReference type="EMBL" id="CAXIEN010000354">
    <property type="protein sequence ID" value="CAL1294801.1"/>
    <property type="molecule type" value="Genomic_DNA"/>
</dbReference>
<keyword evidence="1" id="KW-1133">Transmembrane helix</keyword>
<evidence type="ECO:0008006" key="4">
    <source>
        <dbReference type="Google" id="ProtNLM"/>
    </source>
</evidence>
<feature type="transmembrane region" description="Helical" evidence="1">
    <location>
        <begin position="12"/>
        <end position="32"/>
    </location>
</feature>
<reference evidence="2 3" key="1">
    <citation type="submission" date="2024-04" db="EMBL/GenBank/DDBJ databases">
        <authorList>
            <person name="Rising A."/>
            <person name="Reimegard J."/>
            <person name="Sonavane S."/>
            <person name="Akerstrom W."/>
            <person name="Nylinder S."/>
            <person name="Hedman E."/>
            <person name="Kallberg Y."/>
        </authorList>
    </citation>
    <scope>NUCLEOTIDE SEQUENCE [LARGE SCALE GENOMIC DNA]</scope>
</reference>